<keyword evidence="2" id="KW-1185">Reference proteome</keyword>
<proteinExistence type="predicted"/>
<protein>
    <submittedName>
        <fullName evidence="1">ATP-binding cassette domain-containing protein</fullName>
    </submittedName>
</protein>
<keyword evidence="1" id="KW-0547">Nucleotide-binding</keyword>
<organism evidence="1 2">
    <name type="scientific">Curtobacterium aetherium</name>
    <dbReference type="NCBI Taxonomy" id="2841594"/>
    <lineage>
        <taxon>Bacteria</taxon>
        <taxon>Bacillati</taxon>
        <taxon>Actinomycetota</taxon>
        <taxon>Actinomycetes</taxon>
        <taxon>Micrococcales</taxon>
        <taxon>Microbacteriaceae</taxon>
        <taxon>Curtobacterium</taxon>
    </lineage>
</organism>
<evidence type="ECO:0000313" key="1">
    <source>
        <dbReference type="EMBL" id="QWS32828.1"/>
    </source>
</evidence>
<dbReference type="Proteomes" id="UP000681794">
    <property type="component" value="Chromosome"/>
</dbReference>
<sequence length="561" mass="58767">MPTSPSVVLHDVSFSWPDGSVALTHLTAAFGRGRTALVGRNGAGKSTLVRLVTGELTPTAGSVSTTGPVDHLPQRLVGAGPGLPSGADAPGAGAPPGSGPAVRRGLEARPTTRRTVADLLGVGPQVRALRAVLAGDATAADLDAVGDAWDVEDRAGAALATLDLGPGGALDADDLDRPADTLSGGQAVLVAVAGIRLRGRPIALLDEPTNNLDRRARAALLAMVDAWRGTLVVVSHDRALLEHVDEVVELRDGTLTVFGGTFSAFEEHLAVQQAAVAREVRVAEQRHRTEQRQRIEAETSIARRARAGAASASSVPKILANERRKQAEATAGRLRSGHASAEAAALATAREAARRVRDDEDLHVTLPDPGVAASRRIATITVRGRSTVVQGPERIAVVGDNGVGKTTLLEHLVGLPDAREHPLPDTTAVPHTDRIGHLPQQKDTLDDDATVLDSVRRAAPDVPVPELRNRLARLLVRGDTVDRAVRTLSGGERFRVALAGLVLADPPPHLLVLDEPTNDLDLASVDRLVSALRAFRGALVVVSHDEAFLDALDLDGRVELG</sequence>
<dbReference type="EMBL" id="CP076544">
    <property type="protein sequence ID" value="QWS32828.1"/>
    <property type="molecule type" value="Genomic_DNA"/>
</dbReference>
<reference evidence="1" key="1">
    <citation type="submission" date="2021-06" db="EMBL/GenBank/DDBJ databases">
        <authorList>
            <person name="Ellington A.J."/>
            <person name="Bryan N.C."/>
            <person name="Christner B.C."/>
            <person name="Reisch C.R."/>
        </authorList>
    </citation>
    <scope>NUCLEOTIDE SEQUENCE</scope>
    <source>
        <strain evidence="1">L6-1</strain>
    </source>
</reference>
<evidence type="ECO:0000313" key="2">
    <source>
        <dbReference type="Proteomes" id="UP000681794"/>
    </source>
</evidence>
<gene>
    <name evidence="1" type="ORF">KM842_11200</name>
</gene>
<keyword evidence="1" id="KW-0067">ATP-binding</keyword>
<accession>A0ACD1E238</accession>
<name>A0ACD1E238_9MICO</name>